<comment type="caution">
    <text evidence="1">The sequence shown here is derived from an EMBL/GenBank/DDBJ whole genome shotgun (WGS) entry which is preliminary data.</text>
</comment>
<sequence length="571" mass="64823">MTCSIEQLRLQVEKMELIQSSQNDMTHVASNSDLGTSSGSLTKDDIHFIKAHTDSLEKEELIVEDCITRTSSLLPKLHRRHTTNCAAIEVQKALFIPLPRQSREEKDFLSRVPYELSPLSIIPFEVMSHILILAATSIDSSTESDCLDTEKNTSWILGQVCRVWRVITLSTPAIWSRVVLNDEPNYFTFWEELVLHKFLRRSKQHLLQIVVHGMYVDTALRSALQGLCPHTHRWGTVDWTTNFSSLGFFSNIFRESAYFPLLKSLTLTVEGLDYYEVDHVGGGAPSRLAALHAPPDRRIEVFKEAPQLQNVLLQGIGITEVSFPLARLKVFQGDVYNPPELLRLFSQALELTQATLWIRFRENHNFASDPVSHSTLRRLSLYTDVECLQFLHLPALQHLLVEQFVSYKDGVLGIEKFISYSQCQLQTLYLNIPPLRFSLLTSVLAKCTSTLTALSVCVDNTMADDLYRALTYDSVSSLAPHLTELFIRDDTYGNDPVQPSVKAFKYSAVALLNMVASRRHLRSETALLKSLTLTAPHSPRPKKLLKALEKFEREGLSLEFHSYMWALTLET</sequence>
<evidence type="ECO:0000313" key="1">
    <source>
        <dbReference type="EMBL" id="KAK0504409.1"/>
    </source>
</evidence>
<organism evidence="1 2">
    <name type="scientific">Armillaria luteobubalina</name>
    <dbReference type="NCBI Taxonomy" id="153913"/>
    <lineage>
        <taxon>Eukaryota</taxon>
        <taxon>Fungi</taxon>
        <taxon>Dikarya</taxon>
        <taxon>Basidiomycota</taxon>
        <taxon>Agaricomycotina</taxon>
        <taxon>Agaricomycetes</taxon>
        <taxon>Agaricomycetidae</taxon>
        <taxon>Agaricales</taxon>
        <taxon>Marasmiineae</taxon>
        <taxon>Physalacriaceae</taxon>
        <taxon>Armillaria</taxon>
    </lineage>
</organism>
<proteinExistence type="predicted"/>
<evidence type="ECO:0008006" key="3">
    <source>
        <dbReference type="Google" id="ProtNLM"/>
    </source>
</evidence>
<accession>A0AA39QMI3</accession>
<dbReference type="AlphaFoldDB" id="A0AA39QMI3"/>
<dbReference type="EMBL" id="JAUEPU010000003">
    <property type="protein sequence ID" value="KAK0504409.1"/>
    <property type="molecule type" value="Genomic_DNA"/>
</dbReference>
<evidence type="ECO:0000313" key="2">
    <source>
        <dbReference type="Proteomes" id="UP001175228"/>
    </source>
</evidence>
<name>A0AA39QMI3_9AGAR</name>
<keyword evidence="2" id="KW-1185">Reference proteome</keyword>
<reference evidence="1" key="1">
    <citation type="submission" date="2023-06" db="EMBL/GenBank/DDBJ databases">
        <authorList>
            <consortium name="Lawrence Berkeley National Laboratory"/>
            <person name="Ahrendt S."/>
            <person name="Sahu N."/>
            <person name="Indic B."/>
            <person name="Wong-Bajracharya J."/>
            <person name="Merenyi Z."/>
            <person name="Ke H.-M."/>
            <person name="Monk M."/>
            <person name="Kocsube S."/>
            <person name="Drula E."/>
            <person name="Lipzen A."/>
            <person name="Balint B."/>
            <person name="Henrissat B."/>
            <person name="Andreopoulos B."/>
            <person name="Martin F.M."/>
            <person name="Harder C.B."/>
            <person name="Rigling D."/>
            <person name="Ford K.L."/>
            <person name="Foster G.D."/>
            <person name="Pangilinan J."/>
            <person name="Papanicolaou A."/>
            <person name="Barry K."/>
            <person name="LaButti K."/>
            <person name="Viragh M."/>
            <person name="Koriabine M."/>
            <person name="Yan M."/>
            <person name="Riley R."/>
            <person name="Champramary S."/>
            <person name="Plett K.L."/>
            <person name="Tsai I.J."/>
            <person name="Slot J."/>
            <person name="Sipos G."/>
            <person name="Plett J."/>
            <person name="Nagy L.G."/>
            <person name="Grigoriev I.V."/>
        </authorList>
    </citation>
    <scope>NUCLEOTIDE SEQUENCE</scope>
    <source>
        <strain evidence="1">HWK02</strain>
    </source>
</reference>
<gene>
    <name evidence="1" type="ORF">EDD18DRAFT_500460</name>
</gene>
<protein>
    <recommendedName>
        <fullName evidence="3">F-box domain-containing protein</fullName>
    </recommendedName>
</protein>
<dbReference type="Proteomes" id="UP001175228">
    <property type="component" value="Unassembled WGS sequence"/>
</dbReference>